<gene>
    <name evidence="9" type="ordered locus">Mfla_1587</name>
</gene>
<dbReference type="Pfam" id="PF12221">
    <property type="entry name" value="HflK_N"/>
    <property type="match status" value="1"/>
</dbReference>
<dbReference type="Proteomes" id="UP000002440">
    <property type="component" value="Chromosome"/>
</dbReference>
<proteinExistence type="inferred from homology"/>
<evidence type="ECO:0000313" key="9">
    <source>
        <dbReference type="EMBL" id="ABE49855.1"/>
    </source>
</evidence>
<keyword evidence="9" id="KW-0645">Protease</keyword>
<dbReference type="PANTHER" id="PTHR43327:SF2">
    <property type="entry name" value="MODULATOR OF FTSH PROTEASE HFLK"/>
    <property type="match status" value="1"/>
</dbReference>
<evidence type="ECO:0000313" key="10">
    <source>
        <dbReference type="Proteomes" id="UP000002440"/>
    </source>
</evidence>
<dbReference type="InterPro" id="IPR010201">
    <property type="entry name" value="HflK"/>
</dbReference>
<dbReference type="eggNOG" id="COG0330">
    <property type="taxonomic scope" value="Bacteria"/>
</dbReference>
<dbReference type="InterPro" id="IPR020980">
    <property type="entry name" value="Membrane_HflK_N"/>
</dbReference>
<evidence type="ECO:0000256" key="4">
    <source>
        <dbReference type="ARBA" id="ARBA00022989"/>
    </source>
</evidence>
<comment type="function">
    <text evidence="6">HflC and HflK could encode or regulate a protease.</text>
</comment>
<accession>Q1H0Y2</accession>
<dbReference type="Pfam" id="PF01145">
    <property type="entry name" value="Band_7"/>
    <property type="match status" value="1"/>
</dbReference>
<protein>
    <recommendedName>
        <fullName evidence="6">Protein HflK</fullName>
    </recommendedName>
</protein>
<keyword evidence="10" id="KW-1185">Reference proteome</keyword>
<feature type="region of interest" description="Disordered" evidence="7">
    <location>
        <begin position="353"/>
        <end position="391"/>
    </location>
</feature>
<comment type="similarity">
    <text evidence="2 6">Belongs to the band 7/mec-2 family. HflK subfamily.</text>
</comment>
<dbReference type="GO" id="GO:0006508">
    <property type="term" value="P:proteolysis"/>
    <property type="evidence" value="ECO:0007669"/>
    <property type="project" value="UniProtKB-KW"/>
</dbReference>
<organism evidence="9 10">
    <name type="scientific">Methylobacillus flagellatus (strain ATCC 51484 / DSM 6875 / VKM B-1610 / KT)</name>
    <dbReference type="NCBI Taxonomy" id="265072"/>
    <lineage>
        <taxon>Bacteria</taxon>
        <taxon>Pseudomonadati</taxon>
        <taxon>Pseudomonadota</taxon>
        <taxon>Betaproteobacteria</taxon>
        <taxon>Nitrosomonadales</taxon>
        <taxon>Methylophilaceae</taxon>
        <taxon>Methylobacillus</taxon>
    </lineage>
</organism>
<comment type="subcellular location">
    <subcellularLocation>
        <location evidence="1">Membrane</location>
        <topology evidence="1">Single-pass membrane protein</topology>
    </subcellularLocation>
</comment>
<dbReference type="GO" id="GO:0008233">
    <property type="term" value="F:peptidase activity"/>
    <property type="evidence" value="ECO:0007669"/>
    <property type="project" value="UniProtKB-KW"/>
</dbReference>
<dbReference type="RefSeq" id="WP_011479809.1">
    <property type="nucleotide sequence ID" value="NC_007947.1"/>
</dbReference>
<dbReference type="SMART" id="SM00244">
    <property type="entry name" value="PHB"/>
    <property type="match status" value="1"/>
</dbReference>
<dbReference type="PANTHER" id="PTHR43327">
    <property type="entry name" value="STOMATIN-LIKE PROTEIN 2, MITOCHONDRIAL"/>
    <property type="match status" value="1"/>
</dbReference>
<dbReference type="GO" id="GO:0016020">
    <property type="term" value="C:membrane"/>
    <property type="evidence" value="ECO:0007669"/>
    <property type="project" value="UniProtKB-SubCell"/>
</dbReference>
<dbReference type="EMBL" id="CP000284">
    <property type="protein sequence ID" value="ABE49855.1"/>
    <property type="molecule type" value="Genomic_DNA"/>
</dbReference>
<evidence type="ECO:0000256" key="7">
    <source>
        <dbReference type="SAM" id="MobiDB-lite"/>
    </source>
</evidence>
<comment type="subunit">
    <text evidence="6">HflC and HflK may interact to form a multimeric complex.</text>
</comment>
<dbReference type="InterPro" id="IPR036013">
    <property type="entry name" value="Band_7/SPFH_dom_sf"/>
</dbReference>
<keyword evidence="9" id="KW-0378">Hydrolase</keyword>
<dbReference type="Gene3D" id="3.30.479.30">
    <property type="entry name" value="Band 7 domain"/>
    <property type="match status" value="1"/>
</dbReference>
<dbReference type="SUPFAM" id="SSF117892">
    <property type="entry name" value="Band 7/SPFH domain"/>
    <property type="match status" value="1"/>
</dbReference>
<evidence type="ECO:0000256" key="5">
    <source>
        <dbReference type="ARBA" id="ARBA00023136"/>
    </source>
</evidence>
<dbReference type="OrthoDB" id="9779595at2"/>
<evidence type="ECO:0000256" key="3">
    <source>
        <dbReference type="ARBA" id="ARBA00022692"/>
    </source>
</evidence>
<reference evidence="9 10" key="1">
    <citation type="submission" date="2006-03" db="EMBL/GenBank/DDBJ databases">
        <title>Complete sequence of Methylobacillus flagellatus KT.</title>
        <authorList>
            <consortium name="US DOE Joint Genome Institute"/>
            <person name="Copeland A."/>
            <person name="Lucas S."/>
            <person name="Lapidus A."/>
            <person name="Barry K."/>
            <person name="Detter J.C."/>
            <person name="Glavina del Rio T."/>
            <person name="Hammon N."/>
            <person name="Israni S."/>
            <person name="Dalin E."/>
            <person name="Tice H."/>
            <person name="Pitluck S."/>
            <person name="Brettin T."/>
            <person name="Bruce D."/>
            <person name="Han C."/>
            <person name="Tapia R."/>
            <person name="Saunders E."/>
            <person name="Gilna P."/>
            <person name="Schmutz J."/>
            <person name="Larimer F."/>
            <person name="Land M."/>
            <person name="Kyrpides N."/>
            <person name="Anderson I."/>
            <person name="Richardson P."/>
        </authorList>
    </citation>
    <scope>NUCLEOTIDE SEQUENCE [LARGE SCALE GENOMIC DNA]</scope>
    <source>
        <strain evidence="10">KT / ATCC 51484 / DSM 6875</strain>
    </source>
</reference>
<dbReference type="HOGENOM" id="CLU_039173_0_1_4"/>
<dbReference type="KEGG" id="mfa:Mfla_1587"/>
<sequence length="391" mass="43534">MANDPGWGNRNNDGPPDLDEVFRQFSRKLSGLFGKGGGTGGEPNPEARTIPVLPALGLVAVIWFATGFYIVDQGSRGVVLRFGKHVETTMPGPRWHLPYPIESVTVVNMEQVRTIEVGYRSAEGGSTRGRELRESLMLTDDENIIDLQFAVQYNLKNVEETLFNNRFAEESVRGIAETAIREIVGKSKMDFALYEGREEIAVLAKQLMQEILDRYSTGINIVNVTMQNAQPPEQVQAAFDDAVKAGQDLERQKNEGYAYANDVIPRARGTASRLLEEAEGYKLRVENEARGNASRFEQILTQYQRAPEVTRQRLYLDAQEQIMSSVSKVVVDQKGNNSLLYLPLDKLLSASGANPATAPSVQPVMPSSSSELDTSIQRSRDSFRSRDRESR</sequence>
<dbReference type="AlphaFoldDB" id="Q1H0Y2"/>
<feature type="transmembrane region" description="Helical" evidence="6">
    <location>
        <begin position="52"/>
        <end position="71"/>
    </location>
</feature>
<dbReference type="STRING" id="265072.Mfla_1587"/>
<evidence type="ECO:0000256" key="1">
    <source>
        <dbReference type="ARBA" id="ARBA00004167"/>
    </source>
</evidence>
<evidence type="ECO:0000259" key="8">
    <source>
        <dbReference type="SMART" id="SM00244"/>
    </source>
</evidence>
<feature type="domain" description="Band 7" evidence="8">
    <location>
        <begin position="66"/>
        <end position="243"/>
    </location>
</feature>
<evidence type="ECO:0000256" key="6">
    <source>
        <dbReference type="RuleBase" id="RU364113"/>
    </source>
</evidence>
<name>Q1H0Y2_METFK</name>
<dbReference type="NCBIfam" id="TIGR01933">
    <property type="entry name" value="hflK"/>
    <property type="match status" value="1"/>
</dbReference>
<keyword evidence="5 6" id="KW-0472">Membrane</keyword>
<dbReference type="InterPro" id="IPR001107">
    <property type="entry name" value="Band_7"/>
</dbReference>
<evidence type="ECO:0000256" key="2">
    <source>
        <dbReference type="ARBA" id="ARBA00006971"/>
    </source>
</evidence>
<dbReference type="CDD" id="cd03404">
    <property type="entry name" value="SPFH_HflK"/>
    <property type="match status" value="1"/>
</dbReference>
<keyword evidence="4 6" id="KW-1133">Transmembrane helix</keyword>
<feature type="compositionally biased region" description="Basic and acidic residues" evidence="7">
    <location>
        <begin position="378"/>
        <end position="391"/>
    </location>
</feature>
<keyword evidence="3 6" id="KW-0812">Transmembrane</keyword>
<dbReference type="InterPro" id="IPR050710">
    <property type="entry name" value="Band7/mec-2_domain"/>
</dbReference>
<feature type="compositionally biased region" description="Low complexity" evidence="7">
    <location>
        <begin position="359"/>
        <end position="370"/>
    </location>
</feature>